<evidence type="ECO:0000256" key="6">
    <source>
        <dbReference type="ARBA" id="ARBA00022527"/>
    </source>
</evidence>
<feature type="domain" description="Protein kinase" evidence="22">
    <location>
        <begin position="19"/>
        <end position="336"/>
    </location>
</feature>
<feature type="region of interest" description="Disordered" evidence="21">
    <location>
        <begin position="364"/>
        <end position="384"/>
    </location>
</feature>
<dbReference type="STRING" id="1097556.R4X967"/>
<dbReference type="PANTHER" id="PTHR24056">
    <property type="entry name" value="CELL DIVISION PROTEIN KINASE"/>
    <property type="match status" value="1"/>
</dbReference>
<sequence>MKRYIRRKDKAHVKVLDKYMIQGFISSGTYGKVYKACNKKDLSDTTEYAIKKFKAEREGESASYSGLSQSACREMSLCRELKHDNIVLLQEIILEEKCIYMIFEFYEYDLLQVVHYHLHQPKAKQKVPDCIVRGILHQLIQGVAYLHENWVLHRDLKPANIMITKNGVVKIGDLGLARPFYNPIEPLYTGDKVVVTIWYRAPELLLGAKHYGPAIDMWAVGCIFAELLVLRPLFKGEEVKIENKKTVPFQRQQMTKIIEILGTPSITTWPGVADMPDFHQLKTLRSLQFKNQLPTWYRHIGIMASTQQGLKLLMNLLEYDPATRLTAADALNHAYFSESPKVTNNVFENQGLVYPNRQIKVEDSDMNRTTGSKLGGSQVSSSQTNAVANGTAPQELKALPGNTKNGNIPKRPMDECSGWLGGFM</sequence>
<dbReference type="OrthoDB" id="6284126at2759"/>
<evidence type="ECO:0000259" key="22">
    <source>
        <dbReference type="PROSITE" id="PS50011"/>
    </source>
</evidence>
<evidence type="ECO:0000256" key="19">
    <source>
        <dbReference type="ARBA" id="ARBA00048367"/>
    </source>
</evidence>
<comment type="catalytic activity">
    <reaction evidence="20">
        <text>[DNA-directed RNA polymerase] + ATP = phospho-[DNA-directed RNA polymerase] + ADP + H(+)</text>
        <dbReference type="Rhea" id="RHEA:10216"/>
        <dbReference type="Rhea" id="RHEA-COMP:11321"/>
        <dbReference type="Rhea" id="RHEA-COMP:11322"/>
        <dbReference type="ChEBI" id="CHEBI:15378"/>
        <dbReference type="ChEBI" id="CHEBI:30616"/>
        <dbReference type="ChEBI" id="CHEBI:43176"/>
        <dbReference type="ChEBI" id="CHEBI:68546"/>
        <dbReference type="ChEBI" id="CHEBI:456216"/>
        <dbReference type="EC" id="2.7.11.23"/>
    </reaction>
</comment>
<evidence type="ECO:0000313" key="23">
    <source>
        <dbReference type="EMBL" id="CCG82220.1"/>
    </source>
</evidence>
<dbReference type="InterPro" id="IPR000719">
    <property type="entry name" value="Prot_kinase_dom"/>
</dbReference>
<evidence type="ECO:0000256" key="13">
    <source>
        <dbReference type="ARBA" id="ARBA00023015"/>
    </source>
</evidence>
<protein>
    <recommendedName>
        <fullName evidence="17">Cyclin-dependent kinase 8</fullName>
        <ecNumber evidence="4">2.7.11.22</ecNumber>
        <ecNumber evidence="3">2.7.11.23</ecNumber>
    </recommendedName>
</protein>
<comment type="subcellular location">
    <subcellularLocation>
        <location evidence="1">Nucleus</location>
    </subcellularLocation>
</comment>
<evidence type="ECO:0000256" key="14">
    <source>
        <dbReference type="ARBA" id="ARBA00023159"/>
    </source>
</evidence>
<organism evidence="23 24">
    <name type="scientific">Taphrina deformans (strain PYCC 5710 / ATCC 11124 / CBS 356.35 / IMI 108563 / JCM 9778 / NBRC 8474)</name>
    <name type="common">Peach leaf curl fungus</name>
    <name type="synonym">Lalaria deformans</name>
    <dbReference type="NCBI Taxonomy" id="1097556"/>
    <lineage>
        <taxon>Eukaryota</taxon>
        <taxon>Fungi</taxon>
        <taxon>Dikarya</taxon>
        <taxon>Ascomycota</taxon>
        <taxon>Taphrinomycotina</taxon>
        <taxon>Taphrinomycetes</taxon>
        <taxon>Taphrinales</taxon>
        <taxon>Taphrinaceae</taxon>
        <taxon>Taphrina</taxon>
    </lineage>
</organism>
<comment type="catalytic activity">
    <reaction evidence="19">
        <text>L-seryl-[protein] + ATP = O-phospho-L-seryl-[protein] + ADP + H(+)</text>
        <dbReference type="Rhea" id="RHEA:17989"/>
        <dbReference type="Rhea" id="RHEA-COMP:9863"/>
        <dbReference type="Rhea" id="RHEA-COMP:11604"/>
        <dbReference type="ChEBI" id="CHEBI:15378"/>
        <dbReference type="ChEBI" id="CHEBI:29999"/>
        <dbReference type="ChEBI" id="CHEBI:30616"/>
        <dbReference type="ChEBI" id="CHEBI:83421"/>
        <dbReference type="ChEBI" id="CHEBI:456216"/>
        <dbReference type="EC" id="2.7.11.22"/>
    </reaction>
</comment>
<dbReference type="VEuPathDB" id="FungiDB:TAPDE_002221"/>
<evidence type="ECO:0000256" key="10">
    <source>
        <dbReference type="ARBA" id="ARBA00022777"/>
    </source>
</evidence>
<dbReference type="GO" id="GO:0016592">
    <property type="term" value="C:mediator complex"/>
    <property type="evidence" value="ECO:0007669"/>
    <property type="project" value="TreeGrafter"/>
</dbReference>
<dbReference type="EMBL" id="CAHR02000074">
    <property type="protein sequence ID" value="CCG82220.1"/>
    <property type="molecule type" value="Genomic_DNA"/>
</dbReference>
<evidence type="ECO:0000256" key="3">
    <source>
        <dbReference type="ARBA" id="ARBA00012409"/>
    </source>
</evidence>
<evidence type="ECO:0000256" key="4">
    <source>
        <dbReference type="ARBA" id="ARBA00012425"/>
    </source>
</evidence>
<evidence type="ECO:0000256" key="7">
    <source>
        <dbReference type="ARBA" id="ARBA00022679"/>
    </source>
</evidence>
<evidence type="ECO:0000256" key="16">
    <source>
        <dbReference type="ARBA" id="ARBA00023242"/>
    </source>
</evidence>
<evidence type="ECO:0000256" key="17">
    <source>
        <dbReference type="ARBA" id="ARBA00041823"/>
    </source>
</evidence>
<gene>
    <name evidence="23" type="ORF">TAPDE_002221</name>
</gene>
<evidence type="ECO:0000256" key="15">
    <source>
        <dbReference type="ARBA" id="ARBA00023163"/>
    </source>
</evidence>
<dbReference type="AlphaFoldDB" id="R4X967"/>
<dbReference type="PROSITE" id="PS50011">
    <property type="entry name" value="PROTEIN_KINASE_DOM"/>
    <property type="match status" value="1"/>
</dbReference>
<keyword evidence="7" id="KW-0808">Transferase</keyword>
<evidence type="ECO:0000256" key="21">
    <source>
        <dbReference type="SAM" id="MobiDB-lite"/>
    </source>
</evidence>
<keyword evidence="12" id="KW-0460">Magnesium</keyword>
<accession>R4X967</accession>
<evidence type="ECO:0000313" key="24">
    <source>
        <dbReference type="Proteomes" id="UP000013776"/>
    </source>
</evidence>
<keyword evidence="10 23" id="KW-0418">Kinase</keyword>
<dbReference type="SMART" id="SM00220">
    <property type="entry name" value="S_TKc"/>
    <property type="match status" value="1"/>
</dbReference>
<evidence type="ECO:0000256" key="12">
    <source>
        <dbReference type="ARBA" id="ARBA00022842"/>
    </source>
</evidence>
<name>R4X967_TAPDE</name>
<dbReference type="GO" id="GO:0004693">
    <property type="term" value="F:cyclin-dependent protein serine/threonine kinase activity"/>
    <property type="evidence" value="ECO:0007669"/>
    <property type="project" value="UniProtKB-EC"/>
</dbReference>
<dbReference type="Proteomes" id="UP000013776">
    <property type="component" value="Unassembled WGS sequence"/>
</dbReference>
<dbReference type="GO" id="GO:0046872">
    <property type="term" value="F:metal ion binding"/>
    <property type="evidence" value="ECO:0007669"/>
    <property type="project" value="UniProtKB-KW"/>
</dbReference>
<evidence type="ECO:0000256" key="5">
    <source>
        <dbReference type="ARBA" id="ARBA00022491"/>
    </source>
</evidence>
<feature type="compositionally biased region" description="Polar residues" evidence="21">
    <location>
        <begin position="367"/>
        <end position="384"/>
    </location>
</feature>
<keyword evidence="13" id="KW-0805">Transcription regulation</keyword>
<comment type="similarity">
    <text evidence="2">Belongs to the protein kinase superfamily. CMGC Ser/Thr protein kinase family. CDC2/CDKX subfamily.</text>
</comment>
<dbReference type="GO" id="GO:0005524">
    <property type="term" value="F:ATP binding"/>
    <property type="evidence" value="ECO:0007669"/>
    <property type="project" value="UniProtKB-KW"/>
</dbReference>
<dbReference type="InterPro" id="IPR050108">
    <property type="entry name" value="CDK"/>
</dbReference>
<evidence type="ECO:0000256" key="20">
    <source>
        <dbReference type="ARBA" id="ARBA00049280"/>
    </source>
</evidence>
<dbReference type="EC" id="2.7.11.22" evidence="4"/>
<evidence type="ECO:0000256" key="11">
    <source>
        <dbReference type="ARBA" id="ARBA00022840"/>
    </source>
</evidence>
<dbReference type="EC" id="2.7.11.23" evidence="3"/>
<keyword evidence="24" id="KW-1185">Reference proteome</keyword>
<evidence type="ECO:0000256" key="8">
    <source>
        <dbReference type="ARBA" id="ARBA00022723"/>
    </source>
</evidence>
<evidence type="ECO:0000256" key="1">
    <source>
        <dbReference type="ARBA" id="ARBA00004123"/>
    </source>
</evidence>
<dbReference type="InterPro" id="IPR011009">
    <property type="entry name" value="Kinase-like_dom_sf"/>
</dbReference>
<dbReference type="eggNOG" id="KOG0666">
    <property type="taxonomic scope" value="Eukaryota"/>
</dbReference>
<keyword evidence="6" id="KW-0723">Serine/threonine-protein kinase</keyword>
<dbReference type="Pfam" id="PF00069">
    <property type="entry name" value="Pkinase"/>
    <property type="match status" value="1"/>
</dbReference>
<dbReference type="Gene3D" id="3.30.200.20">
    <property type="entry name" value="Phosphorylase Kinase, domain 1"/>
    <property type="match status" value="1"/>
</dbReference>
<keyword evidence="9" id="KW-0547">Nucleotide-binding</keyword>
<keyword evidence="16" id="KW-0539">Nucleus</keyword>
<reference evidence="23 24" key="1">
    <citation type="journal article" date="2013" name="MBio">
        <title>Genome sequencing of the plant pathogen Taphrina deformans, the causal agent of peach leaf curl.</title>
        <authorList>
            <person name="Cisse O.H."/>
            <person name="Almeida J.M.G.C.F."/>
            <person name="Fonseca A."/>
            <person name="Kumar A.A."/>
            <person name="Salojaervi J."/>
            <person name="Overmyer K."/>
            <person name="Hauser P.M."/>
            <person name="Pagni M."/>
        </authorList>
    </citation>
    <scope>NUCLEOTIDE SEQUENCE [LARGE SCALE GENOMIC DNA]</scope>
    <source>
        <strain evidence="24">PYCC 5710 / ATCC 11124 / CBS 356.35 / IMI 108563 / JCM 9778 / NBRC 8474</strain>
    </source>
</reference>
<keyword evidence="8" id="KW-0479">Metal-binding</keyword>
<evidence type="ECO:0000256" key="9">
    <source>
        <dbReference type="ARBA" id="ARBA00022741"/>
    </source>
</evidence>
<evidence type="ECO:0000256" key="2">
    <source>
        <dbReference type="ARBA" id="ARBA00006485"/>
    </source>
</evidence>
<keyword evidence="5" id="KW-0678">Repressor</keyword>
<dbReference type="GO" id="GO:0008353">
    <property type="term" value="F:RNA polymerase II CTD heptapeptide repeat kinase activity"/>
    <property type="evidence" value="ECO:0007669"/>
    <property type="project" value="UniProtKB-EC"/>
</dbReference>
<proteinExistence type="inferred from homology"/>
<dbReference type="PROSITE" id="PS00108">
    <property type="entry name" value="PROTEIN_KINASE_ST"/>
    <property type="match status" value="1"/>
</dbReference>
<dbReference type="Gene3D" id="1.10.510.10">
    <property type="entry name" value="Transferase(Phosphotransferase) domain 1"/>
    <property type="match status" value="1"/>
</dbReference>
<dbReference type="InterPro" id="IPR008271">
    <property type="entry name" value="Ser/Thr_kinase_AS"/>
</dbReference>
<keyword evidence="15" id="KW-0804">Transcription</keyword>
<dbReference type="FunFam" id="1.10.510.10:FF:000408">
    <property type="entry name" value="Serine/threonine-protein kinase SSN3"/>
    <property type="match status" value="1"/>
</dbReference>
<keyword evidence="14" id="KW-0010">Activator</keyword>
<evidence type="ECO:0000256" key="18">
    <source>
        <dbReference type="ARBA" id="ARBA00047811"/>
    </source>
</evidence>
<comment type="caution">
    <text evidence="23">The sequence shown here is derived from an EMBL/GenBank/DDBJ whole genome shotgun (WGS) entry which is preliminary data.</text>
</comment>
<dbReference type="PANTHER" id="PTHR24056:SF495">
    <property type="entry name" value="CYCLIN-DEPENDENT KINASE 8-RELATED"/>
    <property type="match status" value="1"/>
</dbReference>
<comment type="catalytic activity">
    <reaction evidence="18">
        <text>L-threonyl-[protein] + ATP = O-phospho-L-threonyl-[protein] + ADP + H(+)</text>
        <dbReference type="Rhea" id="RHEA:46608"/>
        <dbReference type="Rhea" id="RHEA-COMP:11060"/>
        <dbReference type="Rhea" id="RHEA-COMP:11605"/>
        <dbReference type="ChEBI" id="CHEBI:15378"/>
        <dbReference type="ChEBI" id="CHEBI:30013"/>
        <dbReference type="ChEBI" id="CHEBI:30616"/>
        <dbReference type="ChEBI" id="CHEBI:61977"/>
        <dbReference type="ChEBI" id="CHEBI:456216"/>
        <dbReference type="EC" id="2.7.11.22"/>
    </reaction>
</comment>
<dbReference type="SUPFAM" id="SSF56112">
    <property type="entry name" value="Protein kinase-like (PK-like)"/>
    <property type="match status" value="1"/>
</dbReference>
<keyword evidence="11" id="KW-0067">ATP-binding</keyword>